<protein>
    <recommendedName>
        <fullName evidence="4">phosphoglycolate phosphatase</fullName>
        <ecNumber evidence="4">3.1.3.18</ecNumber>
    </recommendedName>
</protein>
<dbReference type="Gene3D" id="3.40.50.1000">
    <property type="entry name" value="HAD superfamily/HAD-like"/>
    <property type="match status" value="1"/>
</dbReference>
<dbReference type="PANTHER" id="PTHR43434:SF1">
    <property type="entry name" value="PHOSPHOGLYCOLATE PHOSPHATASE"/>
    <property type="match status" value="1"/>
</dbReference>
<evidence type="ECO:0000256" key="3">
    <source>
        <dbReference type="ARBA" id="ARBA00006171"/>
    </source>
</evidence>
<reference evidence="6" key="1">
    <citation type="journal article" date="2019" name="Int. J. Syst. Evol. Microbiol.">
        <title>The Global Catalogue of Microorganisms (GCM) 10K type strain sequencing project: providing services to taxonomists for standard genome sequencing and annotation.</title>
        <authorList>
            <consortium name="The Broad Institute Genomics Platform"/>
            <consortium name="The Broad Institute Genome Sequencing Center for Infectious Disease"/>
            <person name="Wu L."/>
            <person name="Ma J."/>
        </authorList>
    </citation>
    <scope>NUCLEOTIDE SEQUENCE [LARGE SCALE GENOMIC DNA]</scope>
    <source>
        <strain evidence="6">CECT 8288</strain>
    </source>
</reference>
<name>A0ABV7WTQ2_9GAMM</name>
<dbReference type="RefSeq" id="WP_290283161.1">
    <property type="nucleotide sequence ID" value="NZ_JAUFQI010000001.1"/>
</dbReference>
<dbReference type="EC" id="3.1.3.18" evidence="4"/>
<dbReference type="SUPFAM" id="SSF56784">
    <property type="entry name" value="HAD-like"/>
    <property type="match status" value="1"/>
</dbReference>
<accession>A0ABV7WTQ2</accession>
<keyword evidence="5" id="KW-0378">Hydrolase</keyword>
<gene>
    <name evidence="5" type="ORF">ACFOND_09260</name>
</gene>
<dbReference type="InterPro" id="IPR023214">
    <property type="entry name" value="HAD_sf"/>
</dbReference>
<dbReference type="EMBL" id="JBHRYN010000011">
    <property type="protein sequence ID" value="MFC3701825.1"/>
    <property type="molecule type" value="Genomic_DNA"/>
</dbReference>
<dbReference type="InterPro" id="IPR036412">
    <property type="entry name" value="HAD-like_sf"/>
</dbReference>
<dbReference type="Gene3D" id="1.10.150.240">
    <property type="entry name" value="Putative phosphatase, domain 2"/>
    <property type="match status" value="1"/>
</dbReference>
<comment type="pathway">
    <text evidence="2">Organic acid metabolism; glycolate biosynthesis; glycolate from 2-phosphoglycolate: step 1/1.</text>
</comment>
<evidence type="ECO:0000313" key="5">
    <source>
        <dbReference type="EMBL" id="MFC3701825.1"/>
    </source>
</evidence>
<evidence type="ECO:0000256" key="1">
    <source>
        <dbReference type="ARBA" id="ARBA00000830"/>
    </source>
</evidence>
<dbReference type="SFLD" id="SFLDS00003">
    <property type="entry name" value="Haloacid_Dehalogenase"/>
    <property type="match status" value="1"/>
</dbReference>
<evidence type="ECO:0000313" key="6">
    <source>
        <dbReference type="Proteomes" id="UP001595710"/>
    </source>
</evidence>
<organism evidence="5 6">
    <name type="scientific">Reinekea marina</name>
    <dbReference type="NCBI Taxonomy" id="1310421"/>
    <lineage>
        <taxon>Bacteria</taxon>
        <taxon>Pseudomonadati</taxon>
        <taxon>Pseudomonadota</taxon>
        <taxon>Gammaproteobacteria</taxon>
        <taxon>Oceanospirillales</taxon>
        <taxon>Saccharospirillaceae</taxon>
        <taxon>Reinekea</taxon>
    </lineage>
</organism>
<comment type="similarity">
    <text evidence="3">Belongs to the HAD-like hydrolase superfamily. CbbY/CbbZ/Gph/YieH family.</text>
</comment>
<dbReference type="SFLD" id="SFLDG01129">
    <property type="entry name" value="C1.5:_HAD__Beta-PGM__Phosphata"/>
    <property type="match status" value="1"/>
</dbReference>
<sequence length="222" mass="25657">MNRIQHIIWDFNGTLLDDVELCINIMNRLLIKRGLPLLDRARYSEVFQFPVIHYYQALGFDFQQDPFKNLAQEYITPYNKSVRHCSLYPGAFNTLAYFKEGGIKQYILSAFEHDELMQVLKHLDILHYFDDVTGLDNQHAASKLQQGSQLLKANAINPETALIIGDTHHDYDVANELNTHCLLIDHGHQSRQKLMALTQQVVSDFEQIYPFVQSFELSQASV</sequence>
<comment type="caution">
    <text evidence="5">The sequence shown here is derived from an EMBL/GenBank/DDBJ whole genome shotgun (WGS) entry which is preliminary data.</text>
</comment>
<dbReference type="InterPro" id="IPR050155">
    <property type="entry name" value="HAD-like_hydrolase_sf"/>
</dbReference>
<dbReference type="InterPro" id="IPR041492">
    <property type="entry name" value="HAD_2"/>
</dbReference>
<dbReference type="Proteomes" id="UP001595710">
    <property type="component" value="Unassembled WGS sequence"/>
</dbReference>
<comment type="catalytic activity">
    <reaction evidence="1">
        <text>2-phosphoglycolate + H2O = glycolate + phosphate</text>
        <dbReference type="Rhea" id="RHEA:14369"/>
        <dbReference type="ChEBI" id="CHEBI:15377"/>
        <dbReference type="ChEBI" id="CHEBI:29805"/>
        <dbReference type="ChEBI" id="CHEBI:43474"/>
        <dbReference type="ChEBI" id="CHEBI:58033"/>
        <dbReference type="EC" id="3.1.3.18"/>
    </reaction>
</comment>
<keyword evidence="6" id="KW-1185">Reference proteome</keyword>
<evidence type="ECO:0000256" key="4">
    <source>
        <dbReference type="ARBA" id="ARBA00013078"/>
    </source>
</evidence>
<evidence type="ECO:0000256" key="2">
    <source>
        <dbReference type="ARBA" id="ARBA00004818"/>
    </source>
</evidence>
<proteinExistence type="inferred from homology"/>
<dbReference type="Pfam" id="PF13419">
    <property type="entry name" value="HAD_2"/>
    <property type="match status" value="1"/>
</dbReference>
<dbReference type="PANTHER" id="PTHR43434">
    <property type="entry name" value="PHOSPHOGLYCOLATE PHOSPHATASE"/>
    <property type="match status" value="1"/>
</dbReference>
<dbReference type="GO" id="GO:0016787">
    <property type="term" value="F:hydrolase activity"/>
    <property type="evidence" value="ECO:0007669"/>
    <property type="project" value="UniProtKB-KW"/>
</dbReference>
<dbReference type="InterPro" id="IPR023198">
    <property type="entry name" value="PGP-like_dom2"/>
</dbReference>